<dbReference type="InterPro" id="IPR002781">
    <property type="entry name" value="TM_pro_TauE-like"/>
</dbReference>
<feature type="transmembrane region" description="Helical" evidence="5">
    <location>
        <begin position="112"/>
        <end position="133"/>
    </location>
</feature>
<evidence type="ECO:0000313" key="6">
    <source>
        <dbReference type="EMBL" id="HEN14673.1"/>
    </source>
</evidence>
<evidence type="ECO:0000256" key="5">
    <source>
        <dbReference type="RuleBase" id="RU363041"/>
    </source>
</evidence>
<keyword evidence="4 5" id="KW-0472">Membrane</keyword>
<feature type="transmembrane region" description="Helical" evidence="5">
    <location>
        <begin position="20"/>
        <end position="40"/>
    </location>
</feature>
<feature type="transmembrane region" description="Helical" evidence="5">
    <location>
        <begin position="145"/>
        <end position="163"/>
    </location>
</feature>
<accession>A0A7C2P279</accession>
<name>A0A7C2P279_9PLAN</name>
<dbReference type="EMBL" id="DSOK01000128">
    <property type="protein sequence ID" value="HEN14673.1"/>
    <property type="molecule type" value="Genomic_DNA"/>
</dbReference>
<dbReference type="GO" id="GO:0005886">
    <property type="term" value="C:plasma membrane"/>
    <property type="evidence" value="ECO:0007669"/>
    <property type="project" value="UniProtKB-SubCell"/>
</dbReference>
<evidence type="ECO:0000256" key="4">
    <source>
        <dbReference type="ARBA" id="ARBA00023136"/>
    </source>
</evidence>
<keyword evidence="2 5" id="KW-0812">Transmembrane</keyword>
<gene>
    <name evidence="6" type="ORF">ENQ76_04285</name>
</gene>
<comment type="similarity">
    <text evidence="5">Belongs to the 4-toluene sulfonate uptake permease (TSUP) (TC 2.A.102) family.</text>
</comment>
<proteinExistence type="inferred from homology"/>
<organism evidence="6">
    <name type="scientific">Schlesneria paludicola</name>
    <dbReference type="NCBI Taxonomy" id="360056"/>
    <lineage>
        <taxon>Bacteria</taxon>
        <taxon>Pseudomonadati</taxon>
        <taxon>Planctomycetota</taxon>
        <taxon>Planctomycetia</taxon>
        <taxon>Planctomycetales</taxon>
        <taxon>Planctomycetaceae</taxon>
        <taxon>Schlesneria</taxon>
    </lineage>
</organism>
<reference evidence="6" key="1">
    <citation type="journal article" date="2020" name="mSystems">
        <title>Genome- and Community-Level Interaction Insights into Carbon Utilization and Element Cycling Functions of Hydrothermarchaeota in Hydrothermal Sediment.</title>
        <authorList>
            <person name="Zhou Z."/>
            <person name="Liu Y."/>
            <person name="Xu W."/>
            <person name="Pan J."/>
            <person name="Luo Z.H."/>
            <person name="Li M."/>
        </authorList>
    </citation>
    <scope>NUCLEOTIDE SEQUENCE [LARGE SCALE GENOMIC DNA]</scope>
    <source>
        <strain evidence="6">SpSt-339</strain>
    </source>
</reference>
<dbReference type="Pfam" id="PF01925">
    <property type="entry name" value="TauE"/>
    <property type="match status" value="1"/>
</dbReference>
<protein>
    <recommendedName>
        <fullName evidence="5">Probable membrane transporter protein</fullName>
    </recommendedName>
</protein>
<evidence type="ECO:0000256" key="2">
    <source>
        <dbReference type="ARBA" id="ARBA00022692"/>
    </source>
</evidence>
<sequence length="167" mass="17314">MSAAGGLTGALLQIWMVNPALTVVFGGLLVFTGTMGLTGLSQRLRFTGWRAWVAGGLSGLLGGLVGNQGGIRAAAMLGFDASRQAFVATATAVGLIVDRARMPVYLATQGAAVWNLWPVLATATAGCLVGTVAGERLLRTIPERVYHRVIAALVLALGLYMLFRDGG</sequence>
<comment type="subcellular location">
    <subcellularLocation>
        <location evidence="5">Cell membrane</location>
        <topology evidence="5">Multi-pass membrane protein</topology>
    </subcellularLocation>
    <subcellularLocation>
        <location evidence="1">Membrane</location>
        <topology evidence="1">Multi-pass membrane protein</topology>
    </subcellularLocation>
</comment>
<comment type="caution">
    <text evidence="6">The sequence shown here is derived from an EMBL/GenBank/DDBJ whole genome shotgun (WGS) entry which is preliminary data.</text>
</comment>
<keyword evidence="3 5" id="KW-1133">Transmembrane helix</keyword>
<feature type="transmembrane region" description="Helical" evidence="5">
    <location>
        <begin position="52"/>
        <end position="71"/>
    </location>
</feature>
<dbReference type="AlphaFoldDB" id="A0A7C2P279"/>
<evidence type="ECO:0000256" key="3">
    <source>
        <dbReference type="ARBA" id="ARBA00022989"/>
    </source>
</evidence>
<evidence type="ECO:0000256" key="1">
    <source>
        <dbReference type="ARBA" id="ARBA00004141"/>
    </source>
</evidence>
<keyword evidence="5" id="KW-1003">Cell membrane</keyword>